<dbReference type="AlphaFoldDB" id="A0A7S3KZX1"/>
<gene>
    <name evidence="2" type="ORF">ACOF00016_LOCUS2089</name>
</gene>
<evidence type="ECO:0000313" key="2">
    <source>
        <dbReference type="EMBL" id="CAE0403901.1"/>
    </source>
</evidence>
<reference evidence="2" key="1">
    <citation type="submission" date="2021-01" db="EMBL/GenBank/DDBJ databases">
        <authorList>
            <person name="Corre E."/>
            <person name="Pelletier E."/>
            <person name="Niang G."/>
            <person name="Scheremetjew M."/>
            <person name="Finn R."/>
            <person name="Kale V."/>
            <person name="Holt S."/>
            <person name="Cochrane G."/>
            <person name="Meng A."/>
            <person name="Brown T."/>
            <person name="Cohen L."/>
        </authorList>
    </citation>
    <scope>NUCLEOTIDE SEQUENCE</scope>
    <source>
        <strain evidence="2">CCMP127</strain>
    </source>
</reference>
<accession>A0A7S3KZX1</accession>
<sequence length="241" mass="26761">MVYHFSATATMTNIFRSVRKLMPHGSGDDEEEVVAHQQDHKKVASTEFRPLEKAKSVLNRARSLSRHSDIDTEYMEAPYPTTSSSHNDSVKALSPTSASSANANYHLMDHNDEGDGRQGPPSTEPEGIQQSLNRVQRRVSDSWKSLQGVSKRLVTRSSSSTDNFLLHGAADLGESRQDMEDAAVHHDHRFLRKAVRNMKKSLGRHAVEGNSTVPSTEGYVRHREKNESVVFAPPAKDMVAA</sequence>
<evidence type="ECO:0000256" key="1">
    <source>
        <dbReference type="SAM" id="MobiDB-lite"/>
    </source>
</evidence>
<dbReference type="EMBL" id="HBIM01002389">
    <property type="protein sequence ID" value="CAE0403901.1"/>
    <property type="molecule type" value="Transcribed_RNA"/>
</dbReference>
<organism evidence="2">
    <name type="scientific">Amphora coffeiformis</name>
    <dbReference type="NCBI Taxonomy" id="265554"/>
    <lineage>
        <taxon>Eukaryota</taxon>
        <taxon>Sar</taxon>
        <taxon>Stramenopiles</taxon>
        <taxon>Ochrophyta</taxon>
        <taxon>Bacillariophyta</taxon>
        <taxon>Bacillariophyceae</taxon>
        <taxon>Bacillariophycidae</taxon>
        <taxon>Thalassiophysales</taxon>
        <taxon>Catenulaceae</taxon>
        <taxon>Amphora</taxon>
    </lineage>
</organism>
<feature type="compositionally biased region" description="Basic and acidic residues" evidence="1">
    <location>
        <begin position="107"/>
        <end position="116"/>
    </location>
</feature>
<name>A0A7S3KZX1_9STRA</name>
<feature type="compositionally biased region" description="Polar residues" evidence="1">
    <location>
        <begin position="94"/>
        <end position="103"/>
    </location>
</feature>
<protein>
    <submittedName>
        <fullName evidence="2">Uncharacterized protein</fullName>
    </submittedName>
</protein>
<feature type="region of interest" description="Disordered" evidence="1">
    <location>
        <begin position="69"/>
        <end position="147"/>
    </location>
</feature>
<proteinExistence type="predicted"/>